<evidence type="ECO:0000313" key="4">
    <source>
        <dbReference type="Proteomes" id="UP001383192"/>
    </source>
</evidence>
<dbReference type="PANTHER" id="PTHR41814">
    <property type="entry name" value="EXPRESSED PROTEIN"/>
    <property type="match status" value="1"/>
</dbReference>
<name>A0AAW0C7Y0_9AGAR</name>
<feature type="chain" id="PRO_5043889141" description="Six-hairpin glycosidase" evidence="2">
    <location>
        <begin position="19"/>
        <end position="408"/>
    </location>
</feature>
<organism evidence="3 4">
    <name type="scientific">Paramarasmius palmivorus</name>
    <dbReference type="NCBI Taxonomy" id="297713"/>
    <lineage>
        <taxon>Eukaryota</taxon>
        <taxon>Fungi</taxon>
        <taxon>Dikarya</taxon>
        <taxon>Basidiomycota</taxon>
        <taxon>Agaricomycotina</taxon>
        <taxon>Agaricomycetes</taxon>
        <taxon>Agaricomycetidae</taxon>
        <taxon>Agaricales</taxon>
        <taxon>Marasmiineae</taxon>
        <taxon>Marasmiaceae</taxon>
        <taxon>Paramarasmius</taxon>
    </lineage>
</organism>
<reference evidence="3 4" key="1">
    <citation type="submission" date="2024-01" db="EMBL/GenBank/DDBJ databases">
        <title>A draft genome for a cacao thread blight-causing isolate of Paramarasmius palmivorus.</title>
        <authorList>
            <person name="Baruah I.K."/>
            <person name="Bukari Y."/>
            <person name="Amoako-Attah I."/>
            <person name="Meinhardt L.W."/>
            <person name="Bailey B.A."/>
            <person name="Cohen S.P."/>
        </authorList>
    </citation>
    <scope>NUCLEOTIDE SEQUENCE [LARGE SCALE GENOMIC DNA]</scope>
    <source>
        <strain evidence="3 4">GH-12</strain>
    </source>
</reference>
<evidence type="ECO:0000256" key="2">
    <source>
        <dbReference type="SAM" id="SignalP"/>
    </source>
</evidence>
<accession>A0AAW0C7Y0</accession>
<proteinExistence type="predicted"/>
<dbReference type="InterPro" id="IPR010905">
    <property type="entry name" value="Glyco_hydro_88"/>
</dbReference>
<dbReference type="InterPro" id="IPR012341">
    <property type="entry name" value="6hp_glycosidase-like_sf"/>
</dbReference>
<dbReference type="GO" id="GO:0005975">
    <property type="term" value="P:carbohydrate metabolic process"/>
    <property type="evidence" value="ECO:0007669"/>
    <property type="project" value="InterPro"/>
</dbReference>
<dbReference type="Gene3D" id="1.50.10.10">
    <property type="match status" value="1"/>
</dbReference>
<dbReference type="InterPro" id="IPR008928">
    <property type="entry name" value="6-hairpin_glycosidase_sf"/>
</dbReference>
<evidence type="ECO:0000313" key="3">
    <source>
        <dbReference type="EMBL" id="KAK7034656.1"/>
    </source>
</evidence>
<dbReference type="Proteomes" id="UP001383192">
    <property type="component" value="Unassembled WGS sequence"/>
</dbReference>
<comment type="caution">
    <text evidence="3">The sequence shown here is derived from an EMBL/GenBank/DDBJ whole genome shotgun (WGS) entry which is preliminary data.</text>
</comment>
<protein>
    <recommendedName>
        <fullName evidence="5">Six-hairpin glycosidase</fullName>
    </recommendedName>
</protein>
<dbReference type="Pfam" id="PF07470">
    <property type="entry name" value="Glyco_hydro_88"/>
    <property type="match status" value="1"/>
</dbReference>
<evidence type="ECO:0008006" key="5">
    <source>
        <dbReference type="Google" id="ProtNLM"/>
    </source>
</evidence>
<dbReference type="AlphaFoldDB" id="A0AAW0C7Y0"/>
<feature type="signal peptide" evidence="2">
    <location>
        <begin position="1"/>
        <end position="18"/>
    </location>
</feature>
<gene>
    <name evidence="3" type="ORF">VNI00_012298</name>
</gene>
<dbReference type="EMBL" id="JAYKXP010000056">
    <property type="protein sequence ID" value="KAK7034656.1"/>
    <property type="molecule type" value="Genomic_DNA"/>
</dbReference>
<keyword evidence="4" id="KW-1185">Reference proteome</keyword>
<dbReference type="GO" id="GO:0016787">
    <property type="term" value="F:hydrolase activity"/>
    <property type="evidence" value="ECO:0007669"/>
    <property type="project" value="UniProtKB-KW"/>
</dbReference>
<dbReference type="SUPFAM" id="SSF48208">
    <property type="entry name" value="Six-hairpin glycosidases"/>
    <property type="match status" value="1"/>
</dbReference>
<keyword evidence="2" id="KW-0732">Signal</keyword>
<dbReference type="PANTHER" id="PTHR41814:SF1">
    <property type="entry name" value="CELLULASE"/>
    <property type="match status" value="1"/>
</dbReference>
<keyword evidence="1" id="KW-0378">Hydrolase</keyword>
<sequence length="408" mass="44729">MWPRIVVPAVLSIGAVSAWDQVFPFNPGFDIRSVTALAESLPSHSWEFGTAAEALLELYNASFSVFSPCHRDSAPVPDIQAPTKTVRALSYANQNIVIGAPPNVLADGDNAVGDPASLGVSAVLLGKTIPKYADAAEEQLDYVVNQAPRWSNGAISHRAEEPELWADFIYMAPPFIAYYGLDKSDASLIKEAVEQCKLYREVLLSSSPRLWKHIVGNLHPDPGHWSTGNAWAAAGMTRVLATVLRAPSYVVSASQKRTWANELTSMIKEIVDGAITSPDDDGLLRNYLDDTTWFGEISGSSLISAVVYRMAILQPDVFARDTYLEWADATRETLGEGHVTEEGIVRPAVNPLGWDDREPFVTGSPEGQNFVVLMYAAWRDCVLQRVCRFNWKDVGNDATEIQGWAAKC</sequence>
<evidence type="ECO:0000256" key="1">
    <source>
        <dbReference type="ARBA" id="ARBA00022801"/>
    </source>
</evidence>